<dbReference type="EMBL" id="BAAANT010000001">
    <property type="protein sequence ID" value="GAA2130132.1"/>
    <property type="molecule type" value="Genomic_DNA"/>
</dbReference>
<protein>
    <recommendedName>
        <fullName evidence="3">Class I SAM-dependent methyltransferase</fullName>
    </recommendedName>
</protein>
<dbReference type="SUPFAM" id="SSF53335">
    <property type="entry name" value="S-adenosyl-L-methionine-dependent methyltransferases"/>
    <property type="match status" value="1"/>
</dbReference>
<dbReference type="Proteomes" id="UP001422759">
    <property type="component" value="Unassembled WGS sequence"/>
</dbReference>
<dbReference type="PANTHER" id="PTHR43861:SF1">
    <property type="entry name" value="TRANS-ACONITATE 2-METHYLTRANSFERASE"/>
    <property type="match status" value="1"/>
</dbReference>
<organism evidence="1 2">
    <name type="scientific">Kitasatospora kazusensis</name>
    <dbReference type="NCBI Taxonomy" id="407974"/>
    <lineage>
        <taxon>Bacteria</taxon>
        <taxon>Bacillati</taxon>
        <taxon>Actinomycetota</taxon>
        <taxon>Actinomycetes</taxon>
        <taxon>Kitasatosporales</taxon>
        <taxon>Streptomycetaceae</taxon>
        <taxon>Kitasatospora</taxon>
    </lineage>
</organism>
<evidence type="ECO:0008006" key="3">
    <source>
        <dbReference type="Google" id="ProtNLM"/>
    </source>
</evidence>
<gene>
    <name evidence="1" type="ORF">GCM10009760_02250</name>
</gene>
<proteinExistence type="predicted"/>
<dbReference type="PANTHER" id="PTHR43861">
    <property type="entry name" value="TRANS-ACONITATE 2-METHYLTRANSFERASE-RELATED"/>
    <property type="match status" value="1"/>
</dbReference>
<accession>A0ABN2YNY1</accession>
<evidence type="ECO:0000313" key="1">
    <source>
        <dbReference type="EMBL" id="GAA2130132.1"/>
    </source>
</evidence>
<evidence type="ECO:0000313" key="2">
    <source>
        <dbReference type="Proteomes" id="UP001422759"/>
    </source>
</evidence>
<comment type="caution">
    <text evidence="1">The sequence shown here is derived from an EMBL/GenBank/DDBJ whole genome shotgun (WGS) entry which is preliminary data.</text>
</comment>
<dbReference type="Pfam" id="PF13489">
    <property type="entry name" value="Methyltransf_23"/>
    <property type="match status" value="1"/>
</dbReference>
<sequence length="212" mass="23585">MGFTTAVRRRLGKYEVPAAELYRSVFIDLDDMATTLLSLSRPKRILEIGCGDGAVAERLVGALPDAEYVGIDVMAEPGRLFRGDRARAEFRSVYSHDLRAEGPALFDLVLVVDVLHHVPPAHRDALLHDAEAMLAPGGTLIVKEWERRQDLAHLMAYTSDRYVSGDKNVDFADREQLHAIVSRALPDFSVVCETRVPPKRNNILLALRRADG</sequence>
<dbReference type="InterPro" id="IPR029063">
    <property type="entry name" value="SAM-dependent_MTases_sf"/>
</dbReference>
<name>A0ABN2YNY1_9ACTN</name>
<dbReference type="RefSeq" id="WP_344459702.1">
    <property type="nucleotide sequence ID" value="NZ_BAAANT010000001.1"/>
</dbReference>
<reference evidence="1 2" key="1">
    <citation type="journal article" date="2019" name="Int. J. Syst. Evol. Microbiol.">
        <title>The Global Catalogue of Microorganisms (GCM) 10K type strain sequencing project: providing services to taxonomists for standard genome sequencing and annotation.</title>
        <authorList>
            <consortium name="The Broad Institute Genomics Platform"/>
            <consortium name="The Broad Institute Genome Sequencing Center for Infectious Disease"/>
            <person name="Wu L."/>
            <person name="Ma J."/>
        </authorList>
    </citation>
    <scope>NUCLEOTIDE SEQUENCE [LARGE SCALE GENOMIC DNA]</scope>
    <source>
        <strain evidence="1 2">JCM 14560</strain>
    </source>
</reference>
<keyword evidence="2" id="KW-1185">Reference proteome</keyword>
<dbReference type="Gene3D" id="3.40.50.150">
    <property type="entry name" value="Vaccinia Virus protein VP39"/>
    <property type="match status" value="1"/>
</dbReference>